<name>A0A6A5U1D2_9PLEO</name>
<evidence type="ECO:0000313" key="2">
    <source>
        <dbReference type="EMBL" id="KAF1958458.1"/>
    </source>
</evidence>
<accession>A0A6A5U1D2</accession>
<dbReference type="EMBL" id="ML976987">
    <property type="protein sequence ID" value="KAF1958458.1"/>
    <property type="molecule type" value="Genomic_DNA"/>
</dbReference>
<proteinExistence type="predicted"/>
<feature type="compositionally biased region" description="Polar residues" evidence="1">
    <location>
        <begin position="198"/>
        <end position="211"/>
    </location>
</feature>
<dbReference type="AlphaFoldDB" id="A0A6A5U1D2"/>
<feature type="compositionally biased region" description="Polar residues" evidence="1">
    <location>
        <begin position="229"/>
        <end position="238"/>
    </location>
</feature>
<dbReference type="Proteomes" id="UP000800035">
    <property type="component" value="Unassembled WGS sequence"/>
</dbReference>
<reference evidence="2" key="1">
    <citation type="journal article" date="2020" name="Stud. Mycol.">
        <title>101 Dothideomycetes genomes: a test case for predicting lifestyles and emergence of pathogens.</title>
        <authorList>
            <person name="Haridas S."/>
            <person name="Albert R."/>
            <person name="Binder M."/>
            <person name="Bloem J."/>
            <person name="Labutti K."/>
            <person name="Salamov A."/>
            <person name="Andreopoulos B."/>
            <person name="Baker S."/>
            <person name="Barry K."/>
            <person name="Bills G."/>
            <person name="Bluhm B."/>
            <person name="Cannon C."/>
            <person name="Castanera R."/>
            <person name="Culley D."/>
            <person name="Daum C."/>
            <person name="Ezra D."/>
            <person name="Gonzalez J."/>
            <person name="Henrissat B."/>
            <person name="Kuo A."/>
            <person name="Liang C."/>
            <person name="Lipzen A."/>
            <person name="Lutzoni F."/>
            <person name="Magnuson J."/>
            <person name="Mondo S."/>
            <person name="Nolan M."/>
            <person name="Ohm R."/>
            <person name="Pangilinan J."/>
            <person name="Park H.-J."/>
            <person name="Ramirez L."/>
            <person name="Alfaro M."/>
            <person name="Sun H."/>
            <person name="Tritt A."/>
            <person name="Yoshinaga Y."/>
            <person name="Zwiers L.-H."/>
            <person name="Turgeon B."/>
            <person name="Goodwin S."/>
            <person name="Spatafora J."/>
            <person name="Crous P."/>
            <person name="Grigoriev I."/>
        </authorList>
    </citation>
    <scope>NUCLEOTIDE SEQUENCE</scope>
    <source>
        <strain evidence="2">CBS 675.92</strain>
    </source>
</reference>
<feature type="region of interest" description="Disordered" evidence="1">
    <location>
        <begin position="186"/>
        <end position="243"/>
    </location>
</feature>
<keyword evidence="3" id="KW-1185">Reference proteome</keyword>
<protein>
    <submittedName>
        <fullName evidence="2">Uncharacterized protein</fullName>
    </submittedName>
</protein>
<organism evidence="2 3">
    <name type="scientific">Byssothecium circinans</name>
    <dbReference type="NCBI Taxonomy" id="147558"/>
    <lineage>
        <taxon>Eukaryota</taxon>
        <taxon>Fungi</taxon>
        <taxon>Dikarya</taxon>
        <taxon>Ascomycota</taxon>
        <taxon>Pezizomycotina</taxon>
        <taxon>Dothideomycetes</taxon>
        <taxon>Pleosporomycetidae</taxon>
        <taxon>Pleosporales</taxon>
        <taxon>Massarineae</taxon>
        <taxon>Massarinaceae</taxon>
        <taxon>Byssothecium</taxon>
    </lineage>
</organism>
<sequence>MITTTLETLSKESTLTPTYIYFQPDDIHPIKPTPYHYDEFYTKVSKKIDQVYKPPPNHQIVYKDPRTTVDDVPAPPQLLPGTSPEILLVNKSRIREGIKHAFRTYRDKHQDPHPLDEGVEEWIETWMAQYPSRNRRIDQYSARNALATRLAQDRTRSTRETKIEVNLSDQQHAGFWIRHYAWPTASKKQSKQGEKQLRNAQSGSARSPRTSQEVKRLVKEQGTVPGLKVSSSQESQGSVKHMVRGQKMEALQEPKTLVRPIGSLQRAKPLQEFKVAKRPRKTWLHWLLNVDEGASKMWYV</sequence>
<gene>
    <name evidence="2" type="ORF">CC80DRAFT_546690</name>
</gene>
<evidence type="ECO:0000256" key="1">
    <source>
        <dbReference type="SAM" id="MobiDB-lite"/>
    </source>
</evidence>
<evidence type="ECO:0000313" key="3">
    <source>
        <dbReference type="Proteomes" id="UP000800035"/>
    </source>
</evidence>